<evidence type="ECO:0000313" key="3">
    <source>
        <dbReference type="Proteomes" id="UP000030645"/>
    </source>
</evidence>
<feature type="compositionally biased region" description="Basic and acidic residues" evidence="1">
    <location>
        <begin position="33"/>
        <end position="82"/>
    </location>
</feature>
<reference evidence="3" key="1">
    <citation type="submission" date="2013-01" db="EMBL/GenBank/DDBJ databases">
        <title>Draft Genome Sequence of a Mulberry Tree, Morus notabilis C.K. Schneid.</title>
        <authorList>
            <person name="He N."/>
            <person name="Zhao S."/>
        </authorList>
    </citation>
    <scope>NUCLEOTIDE SEQUENCE</scope>
</reference>
<dbReference type="Proteomes" id="UP000030645">
    <property type="component" value="Unassembled WGS sequence"/>
</dbReference>
<organism evidence="2 3">
    <name type="scientific">Morus notabilis</name>
    <dbReference type="NCBI Taxonomy" id="981085"/>
    <lineage>
        <taxon>Eukaryota</taxon>
        <taxon>Viridiplantae</taxon>
        <taxon>Streptophyta</taxon>
        <taxon>Embryophyta</taxon>
        <taxon>Tracheophyta</taxon>
        <taxon>Spermatophyta</taxon>
        <taxon>Magnoliopsida</taxon>
        <taxon>eudicotyledons</taxon>
        <taxon>Gunneridae</taxon>
        <taxon>Pentapetalae</taxon>
        <taxon>rosids</taxon>
        <taxon>fabids</taxon>
        <taxon>Rosales</taxon>
        <taxon>Moraceae</taxon>
        <taxon>Moreae</taxon>
        <taxon>Morus</taxon>
    </lineage>
</organism>
<keyword evidence="3" id="KW-1185">Reference proteome</keyword>
<evidence type="ECO:0000256" key="1">
    <source>
        <dbReference type="SAM" id="MobiDB-lite"/>
    </source>
</evidence>
<feature type="compositionally biased region" description="Polar residues" evidence="1">
    <location>
        <begin position="15"/>
        <end position="27"/>
    </location>
</feature>
<proteinExistence type="predicted"/>
<dbReference type="AlphaFoldDB" id="W9R3B8"/>
<sequence>MEPDLAGINRDLTLPESTVTVSSNRTPANFVLARREPLRFGRNEPNRVEERRNAREKARIDRPKNGSGRDGDGSSRGRDGDGISRVCLFDSNSGTRWRK</sequence>
<feature type="compositionally biased region" description="Polar residues" evidence="1">
    <location>
        <begin position="90"/>
        <end position="99"/>
    </location>
</feature>
<accession>W9R3B8</accession>
<name>W9R3B8_9ROSA</name>
<protein>
    <submittedName>
        <fullName evidence="2">Uncharacterized protein</fullName>
    </submittedName>
</protein>
<evidence type="ECO:0000313" key="2">
    <source>
        <dbReference type="EMBL" id="EXB66713.1"/>
    </source>
</evidence>
<gene>
    <name evidence="2" type="ORF">L484_003628</name>
</gene>
<dbReference type="EMBL" id="KE344551">
    <property type="protein sequence ID" value="EXB66713.1"/>
    <property type="molecule type" value="Genomic_DNA"/>
</dbReference>
<feature type="region of interest" description="Disordered" evidence="1">
    <location>
        <begin position="1"/>
        <end position="99"/>
    </location>
</feature>